<dbReference type="Gene3D" id="1.20.1260.10">
    <property type="match status" value="1"/>
</dbReference>
<dbReference type="Proteomes" id="UP000483035">
    <property type="component" value="Unassembled WGS sequence"/>
</dbReference>
<feature type="signal peptide" evidence="2">
    <location>
        <begin position="1"/>
        <end position="26"/>
    </location>
</feature>
<name>A0A6L9UBE8_9HYPH</name>
<accession>A0A6L9UBE8</accession>
<feature type="compositionally biased region" description="Low complexity" evidence="1">
    <location>
        <begin position="127"/>
        <end position="146"/>
    </location>
</feature>
<dbReference type="InterPro" id="IPR005183">
    <property type="entry name" value="DUF305_CopM-like"/>
</dbReference>
<dbReference type="EMBL" id="WUEY01000008">
    <property type="protein sequence ID" value="NEI71616.1"/>
    <property type="molecule type" value="Genomic_DNA"/>
</dbReference>
<dbReference type="PANTHER" id="PTHR36933:SF1">
    <property type="entry name" value="SLL0788 PROTEIN"/>
    <property type="match status" value="1"/>
</dbReference>
<evidence type="ECO:0000313" key="4">
    <source>
        <dbReference type="EMBL" id="NEI71616.1"/>
    </source>
</evidence>
<feature type="compositionally biased region" description="Low complexity" evidence="1">
    <location>
        <begin position="158"/>
        <end position="167"/>
    </location>
</feature>
<reference evidence="4 5" key="1">
    <citation type="submission" date="2019-12" db="EMBL/GenBank/DDBJ databases">
        <title>Rhizobium genotypes associated with high levels of biological nitrogen fixation by grain legumes in a temperate-maritime cropping system.</title>
        <authorList>
            <person name="Maluk M."/>
            <person name="Francesc Ferrando Molina F."/>
            <person name="Lopez Del Egido L."/>
            <person name="Lafos M."/>
            <person name="Langarica-Fuentes A."/>
            <person name="Gebre Yohannes G."/>
            <person name="Young M.W."/>
            <person name="Martin P."/>
            <person name="Gantlett R."/>
            <person name="Kenicer G."/>
            <person name="Hawes C."/>
            <person name="Begg G.S."/>
            <person name="Quilliam R.S."/>
            <person name="Squire G.R."/>
            <person name="Poole P.S."/>
            <person name="Young P.W."/>
            <person name="Iannetta P.M."/>
            <person name="James E.K."/>
        </authorList>
    </citation>
    <scope>NUCLEOTIDE SEQUENCE [LARGE SCALE GENOMIC DNA]</scope>
    <source>
        <strain evidence="4 5">JHI1118</strain>
    </source>
</reference>
<evidence type="ECO:0000256" key="2">
    <source>
        <dbReference type="SAM" id="SignalP"/>
    </source>
</evidence>
<dbReference type="InterPro" id="IPR012347">
    <property type="entry name" value="Ferritin-like"/>
</dbReference>
<evidence type="ECO:0000256" key="1">
    <source>
        <dbReference type="SAM" id="MobiDB-lite"/>
    </source>
</evidence>
<sequence length="167" mass="18091">MTAFFRSTRILVTTSFLAVAPVSAFAQDATTHDHQPAAGTADERPYLQENDAAMVKMMNDMAVKPTGDANRDFVEMMIPHHQGAIDMAVAYLRYGNNEQLKRIAQEIIVDQQQEIAAMRMALGDPLPASDAAPTQADANAAASNSSSDEKTSSQAPAMRMMMMKPAN</sequence>
<organism evidence="4 5">
    <name type="scientific">Rhizobium lusitanum</name>
    <dbReference type="NCBI Taxonomy" id="293958"/>
    <lineage>
        <taxon>Bacteria</taxon>
        <taxon>Pseudomonadati</taxon>
        <taxon>Pseudomonadota</taxon>
        <taxon>Alphaproteobacteria</taxon>
        <taxon>Hyphomicrobiales</taxon>
        <taxon>Rhizobiaceae</taxon>
        <taxon>Rhizobium/Agrobacterium group</taxon>
        <taxon>Rhizobium</taxon>
    </lineage>
</organism>
<evidence type="ECO:0000313" key="5">
    <source>
        <dbReference type="Proteomes" id="UP000483035"/>
    </source>
</evidence>
<feature type="domain" description="DUF305" evidence="3">
    <location>
        <begin position="40"/>
        <end position="121"/>
    </location>
</feature>
<protein>
    <submittedName>
        <fullName evidence="4">DUF305 domain-containing protein</fullName>
    </submittedName>
</protein>
<feature type="chain" id="PRO_5026696206" evidence="2">
    <location>
        <begin position="27"/>
        <end position="167"/>
    </location>
</feature>
<comment type="caution">
    <text evidence="4">The sequence shown here is derived from an EMBL/GenBank/DDBJ whole genome shotgun (WGS) entry which is preliminary data.</text>
</comment>
<dbReference type="RefSeq" id="WP_163988147.1">
    <property type="nucleotide sequence ID" value="NZ_WUEY01000008.1"/>
</dbReference>
<feature type="region of interest" description="Disordered" evidence="1">
    <location>
        <begin position="126"/>
        <end position="167"/>
    </location>
</feature>
<proteinExistence type="predicted"/>
<dbReference type="Pfam" id="PF03713">
    <property type="entry name" value="DUF305"/>
    <property type="match status" value="1"/>
</dbReference>
<keyword evidence="2" id="KW-0732">Signal</keyword>
<dbReference type="AlphaFoldDB" id="A0A6L9UBE8"/>
<gene>
    <name evidence="4" type="ORF">GR212_18705</name>
</gene>
<evidence type="ECO:0000259" key="3">
    <source>
        <dbReference type="Pfam" id="PF03713"/>
    </source>
</evidence>
<dbReference type="PANTHER" id="PTHR36933">
    <property type="entry name" value="SLL0788 PROTEIN"/>
    <property type="match status" value="1"/>
</dbReference>